<sequence>MERGEIEESILAPSPPPSSSEERREGNEASRLRKFHLEEPTGNETETNRWRLKPSIVLNVVFFIFIIILLAVVLSNRTEQTSCNPVFAEYCPYNWTGFRNKCYYFSEEEGDWNSSYDFCVSNNASLARIEEDEKAYCKLHDMKRSYWIGIQPGMGETRKWLNGDTATMKVIGTGKCAYWKAQDDNATASRCTSAHQWICSISVKSKNHDEI</sequence>
<feature type="region of interest" description="Disordered" evidence="5">
    <location>
        <begin position="1"/>
        <end position="29"/>
    </location>
</feature>
<reference evidence="8" key="1">
    <citation type="submission" date="2022-12" db="EMBL/GenBank/DDBJ databases">
        <authorList>
            <person name="Alioto T."/>
            <person name="Alioto T."/>
            <person name="Gomez Garrido J."/>
        </authorList>
    </citation>
    <scope>NUCLEOTIDE SEQUENCE</scope>
</reference>
<dbReference type="CDD" id="cd03593">
    <property type="entry name" value="CLECT_NK_receptors_like"/>
    <property type="match status" value="1"/>
</dbReference>
<evidence type="ECO:0000256" key="6">
    <source>
        <dbReference type="SAM" id="Phobius"/>
    </source>
</evidence>
<feature type="transmembrane region" description="Helical" evidence="6">
    <location>
        <begin position="56"/>
        <end position="74"/>
    </location>
</feature>
<keyword evidence="9" id="KW-1185">Reference proteome</keyword>
<dbReference type="PANTHER" id="PTHR45710:SF35">
    <property type="entry name" value="C-TYPE LECTIN DOMAIN FAMILY 2 MEMBER D"/>
    <property type="match status" value="1"/>
</dbReference>
<protein>
    <recommendedName>
        <fullName evidence="7">C-type lectin domain-containing protein</fullName>
    </recommendedName>
</protein>
<evidence type="ECO:0000256" key="2">
    <source>
        <dbReference type="ARBA" id="ARBA00004613"/>
    </source>
</evidence>
<keyword evidence="6" id="KW-0472">Membrane</keyword>
<feature type="domain" description="C-type lectin" evidence="7">
    <location>
        <begin position="98"/>
        <end position="200"/>
    </location>
</feature>
<evidence type="ECO:0000313" key="9">
    <source>
        <dbReference type="Proteomes" id="UP001178461"/>
    </source>
</evidence>
<dbReference type="InterPro" id="IPR033992">
    <property type="entry name" value="NKR-like_CTLD"/>
</dbReference>
<dbReference type="SMART" id="SM00034">
    <property type="entry name" value="CLECT"/>
    <property type="match status" value="1"/>
</dbReference>
<evidence type="ECO:0000313" key="8">
    <source>
        <dbReference type="EMBL" id="CAI5767963.1"/>
    </source>
</evidence>
<dbReference type="InterPro" id="IPR050828">
    <property type="entry name" value="C-type_lectin/matrix_domain"/>
</dbReference>
<organism evidence="8 9">
    <name type="scientific">Podarcis lilfordi</name>
    <name type="common">Lilford's wall lizard</name>
    <dbReference type="NCBI Taxonomy" id="74358"/>
    <lineage>
        <taxon>Eukaryota</taxon>
        <taxon>Metazoa</taxon>
        <taxon>Chordata</taxon>
        <taxon>Craniata</taxon>
        <taxon>Vertebrata</taxon>
        <taxon>Euteleostomi</taxon>
        <taxon>Lepidosauria</taxon>
        <taxon>Squamata</taxon>
        <taxon>Bifurcata</taxon>
        <taxon>Unidentata</taxon>
        <taxon>Episquamata</taxon>
        <taxon>Laterata</taxon>
        <taxon>Lacertibaenia</taxon>
        <taxon>Lacertidae</taxon>
        <taxon>Podarcis</taxon>
    </lineage>
</organism>
<gene>
    <name evidence="8" type="ORF">PODLI_1B018406</name>
</gene>
<comment type="subcellular location">
    <subcellularLocation>
        <location evidence="1">Cell membrane</location>
        <topology evidence="1">Single-pass type II membrane protein</topology>
    </subcellularLocation>
    <subcellularLocation>
        <location evidence="2">Secreted</location>
    </subcellularLocation>
</comment>
<proteinExistence type="predicted"/>
<keyword evidence="3" id="KW-0964">Secreted</keyword>
<evidence type="ECO:0000256" key="4">
    <source>
        <dbReference type="ARBA" id="ARBA00022734"/>
    </source>
</evidence>
<dbReference type="Proteomes" id="UP001178461">
    <property type="component" value="Chromosome 2"/>
</dbReference>
<dbReference type="PROSITE" id="PS50041">
    <property type="entry name" value="C_TYPE_LECTIN_2"/>
    <property type="match status" value="1"/>
</dbReference>
<dbReference type="AlphaFoldDB" id="A0AA35P0N4"/>
<dbReference type="SUPFAM" id="SSF56436">
    <property type="entry name" value="C-type lectin-like"/>
    <property type="match status" value="1"/>
</dbReference>
<dbReference type="GO" id="GO:0030246">
    <property type="term" value="F:carbohydrate binding"/>
    <property type="evidence" value="ECO:0007669"/>
    <property type="project" value="UniProtKB-KW"/>
</dbReference>
<dbReference type="EMBL" id="OX395127">
    <property type="protein sequence ID" value="CAI5767963.1"/>
    <property type="molecule type" value="Genomic_DNA"/>
</dbReference>
<keyword evidence="6" id="KW-0812">Transmembrane</keyword>
<evidence type="ECO:0000256" key="3">
    <source>
        <dbReference type="ARBA" id="ARBA00022525"/>
    </source>
</evidence>
<evidence type="ECO:0000256" key="1">
    <source>
        <dbReference type="ARBA" id="ARBA00004401"/>
    </source>
</evidence>
<dbReference type="Pfam" id="PF00059">
    <property type="entry name" value="Lectin_C"/>
    <property type="match status" value="1"/>
</dbReference>
<dbReference type="Gene3D" id="3.10.100.10">
    <property type="entry name" value="Mannose-Binding Protein A, subunit A"/>
    <property type="match status" value="1"/>
</dbReference>
<dbReference type="GO" id="GO:0005576">
    <property type="term" value="C:extracellular region"/>
    <property type="evidence" value="ECO:0007669"/>
    <property type="project" value="UniProtKB-SubCell"/>
</dbReference>
<dbReference type="InterPro" id="IPR016186">
    <property type="entry name" value="C-type_lectin-like/link_sf"/>
</dbReference>
<name>A0AA35P0N4_9SAUR</name>
<evidence type="ECO:0000259" key="7">
    <source>
        <dbReference type="PROSITE" id="PS50041"/>
    </source>
</evidence>
<dbReference type="InterPro" id="IPR016187">
    <property type="entry name" value="CTDL_fold"/>
</dbReference>
<dbReference type="GO" id="GO:0005886">
    <property type="term" value="C:plasma membrane"/>
    <property type="evidence" value="ECO:0007669"/>
    <property type="project" value="UniProtKB-SubCell"/>
</dbReference>
<feature type="compositionally biased region" description="Basic and acidic residues" evidence="5">
    <location>
        <begin position="20"/>
        <end position="29"/>
    </location>
</feature>
<dbReference type="PANTHER" id="PTHR45710">
    <property type="entry name" value="C-TYPE LECTIN DOMAIN-CONTAINING PROTEIN 180"/>
    <property type="match status" value="1"/>
</dbReference>
<accession>A0AA35P0N4</accession>
<keyword evidence="6" id="KW-1133">Transmembrane helix</keyword>
<evidence type="ECO:0000256" key="5">
    <source>
        <dbReference type="SAM" id="MobiDB-lite"/>
    </source>
</evidence>
<keyword evidence="4" id="KW-0430">Lectin</keyword>
<dbReference type="InterPro" id="IPR001304">
    <property type="entry name" value="C-type_lectin-like"/>
</dbReference>